<accession>A0A3P6FBZ3</accession>
<evidence type="ECO:0000313" key="1">
    <source>
        <dbReference type="EMBL" id="VDD55277.1"/>
    </source>
</evidence>
<organism evidence="1">
    <name type="scientific">Brassica oleracea</name>
    <name type="common">Wild cabbage</name>
    <dbReference type="NCBI Taxonomy" id="3712"/>
    <lineage>
        <taxon>Eukaryota</taxon>
        <taxon>Viridiplantae</taxon>
        <taxon>Streptophyta</taxon>
        <taxon>Embryophyta</taxon>
        <taxon>Tracheophyta</taxon>
        <taxon>Spermatophyta</taxon>
        <taxon>Magnoliopsida</taxon>
        <taxon>eudicotyledons</taxon>
        <taxon>Gunneridae</taxon>
        <taxon>Pentapetalae</taxon>
        <taxon>rosids</taxon>
        <taxon>malvids</taxon>
        <taxon>Brassicales</taxon>
        <taxon>Brassicaceae</taxon>
        <taxon>Brassiceae</taxon>
        <taxon>Brassica</taxon>
    </lineage>
</organism>
<dbReference type="EMBL" id="LR031879">
    <property type="protein sequence ID" value="VDD55277.1"/>
    <property type="molecule type" value="Genomic_DNA"/>
</dbReference>
<protein>
    <submittedName>
        <fullName evidence="1">Uncharacterized protein</fullName>
    </submittedName>
</protein>
<proteinExistence type="predicted"/>
<sequence length="50" mass="5817">MARELCLPSFHVETQSGVRSLVLRGVAYRINFVDSETAFSGMRRWGGRWW</sequence>
<dbReference type="AlphaFoldDB" id="A0A3P6FBZ3"/>
<gene>
    <name evidence="1" type="ORF">BOLC8T48506H</name>
</gene>
<name>A0A3P6FBZ3_BRAOL</name>
<reference evidence="1" key="1">
    <citation type="submission" date="2018-11" db="EMBL/GenBank/DDBJ databases">
        <authorList>
            <consortium name="Genoscope - CEA"/>
            <person name="William W."/>
        </authorList>
    </citation>
    <scope>NUCLEOTIDE SEQUENCE</scope>
</reference>